<keyword evidence="2" id="KW-1185">Reference proteome</keyword>
<dbReference type="EMBL" id="LNJQ01000001">
    <property type="protein sequence ID" value="KWZ44368.1"/>
    <property type="molecule type" value="Genomic_DNA"/>
</dbReference>
<evidence type="ECO:0000313" key="1">
    <source>
        <dbReference type="EMBL" id="KWZ44368.1"/>
    </source>
</evidence>
<organism evidence="1 2">
    <name type="scientific">Burkholderia savannae</name>
    <dbReference type="NCBI Taxonomy" id="1637837"/>
    <lineage>
        <taxon>Bacteria</taxon>
        <taxon>Pseudomonadati</taxon>
        <taxon>Pseudomonadota</taxon>
        <taxon>Betaproteobacteria</taxon>
        <taxon>Burkholderiales</taxon>
        <taxon>Burkholderiaceae</taxon>
        <taxon>Burkholderia</taxon>
        <taxon>pseudomallei group</taxon>
    </lineage>
</organism>
<sequence length="246" mass="28208">MDRKQCISLIESGCIISAIISGGQMISGIVHSLNQESRTITVRRGHDKYCDIFVDKIMAISVRPRPADVDNFKIEIDSLHDEKLIERVRREFLTPWQRTITPLHFRFLYGKSGANQATRTKIDRWIDAVRTLQAALRIKDDEIIRQIALYVYSIKHDGHVQSEKFPRESIEEKLMAIPIGEQVTLYGDFSDSINYNIEQGRLLEIDMDKRLVRLHSAIDDLDFDIDLDAIFAIEADRLAADIAASH</sequence>
<accession>A0ABR5TH97</accession>
<proteinExistence type="predicted"/>
<evidence type="ECO:0000313" key="2">
    <source>
        <dbReference type="Proteomes" id="UP000070255"/>
    </source>
</evidence>
<dbReference type="Proteomes" id="UP000070255">
    <property type="component" value="Unassembled WGS sequence"/>
</dbReference>
<dbReference type="RefSeq" id="WP_060822197.1">
    <property type="nucleotide sequence ID" value="NZ_LNJQ01000001.1"/>
</dbReference>
<gene>
    <name evidence="1" type="ORF">WS72_16940</name>
</gene>
<name>A0ABR5TH97_9BURK</name>
<protein>
    <submittedName>
        <fullName evidence="1">Uncharacterized protein</fullName>
    </submittedName>
</protein>
<reference evidence="1 2" key="1">
    <citation type="submission" date="2015-11" db="EMBL/GenBank/DDBJ databases">
        <authorList>
            <person name="Sahl J."/>
            <person name="Wagner D."/>
            <person name="Keim P."/>
        </authorList>
    </citation>
    <scope>NUCLEOTIDE SEQUENCE [LARGE SCALE GENOMIC DNA]</scope>
    <source>
        <strain evidence="1 2">BDU18</strain>
    </source>
</reference>
<comment type="caution">
    <text evidence="1">The sequence shown here is derived from an EMBL/GenBank/DDBJ whole genome shotgun (WGS) entry which is preliminary data.</text>
</comment>